<feature type="domain" description="BD-FAE-like" evidence="3">
    <location>
        <begin position="56"/>
        <end position="245"/>
    </location>
</feature>
<dbReference type="InterPro" id="IPR049492">
    <property type="entry name" value="BD-FAE-like_dom"/>
</dbReference>
<dbReference type="SUPFAM" id="SSF53474">
    <property type="entry name" value="alpha/beta-Hydrolases"/>
    <property type="match status" value="1"/>
</dbReference>
<reference evidence="4 5" key="1">
    <citation type="submission" date="2020-08" db="EMBL/GenBank/DDBJ databases">
        <title>Genomic Encyclopedia of Type Strains, Phase IV (KMG-IV): sequencing the most valuable type-strain genomes for metagenomic binning, comparative biology and taxonomic classification.</title>
        <authorList>
            <person name="Goeker M."/>
        </authorList>
    </citation>
    <scope>NUCLEOTIDE SEQUENCE [LARGE SCALE GENOMIC DNA]</scope>
    <source>
        <strain evidence="4 5">DSM 12251</strain>
    </source>
</reference>
<gene>
    <name evidence="4" type="ORF">HNQ64_002633</name>
</gene>
<name>A0A7W7YLX2_9BACT</name>
<evidence type="ECO:0000313" key="4">
    <source>
        <dbReference type="EMBL" id="MBB5038370.1"/>
    </source>
</evidence>
<dbReference type="PANTHER" id="PTHR48081:SF6">
    <property type="entry name" value="PEPTIDASE S9 PROLYL OLIGOPEPTIDASE CATALYTIC DOMAIN-CONTAINING PROTEIN"/>
    <property type="match status" value="1"/>
</dbReference>
<accession>A0A7W7YLX2</accession>
<dbReference type="EMBL" id="JACHIF010000005">
    <property type="protein sequence ID" value="MBB5038370.1"/>
    <property type="molecule type" value="Genomic_DNA"/>
</dbReference>
<keyword evidence="5" id="KW-1185">Reference proteome</keyword>
<comment type="caution">
    <text evidence="4">The sequence shown here is derived from an EMBL/GenBank/DDBJ whole genome shotgun (WGS) entry which is preliminary data.</text>
</comment>
<dbReference type="AlphaFoldDB" id="A0A7W7YLX2"/>
<sequence>MSRFSSFLSLALLAATAFAHAAEPAKVRLWPDGAPGAKGQEDKDQPFVYVWPAAKEKANGAAFVVCPGGGYGGLAADHEGKQVAKWFNGIGVSAFVLHYRLGSQGYHYPTQLMDVQRAIRHVRANAKEYGIDPNRIGIIGFSAGGHLSSMAATLFDEKPEGMTNDAVDQVSARPDVAAPTYAVISMIDDFAHSGSRKNLLGPNNTDEMARKVSTNLQVTPKTPPTFLFQTDEDTVVPAENAVSFYLACRKNSVPAELHSYRPGPHGVGLFLGDPVLGTWSGHLRDWLRNQGFLSPKPKAAVSGKLKVNGTPVSWGSIVFTSDDPSAPVACARVMHGNFKLDEKTGPVVGKVKLRVSYSAADVPGLDTPDGTATTLEQKPGSGEWMLEIQPGENKLELNVER</sequence>
<dbReference type="RefSeq" id="WP_184209134.1">
    <property type="nucleotide sequence ID" value="NZ_JACHIF010000005.1"/>
</dbReference>
<organism evidence="4 5">
    <name type="scientific">Prosthecobacter dejongeii</name>
    <dbReference type="NCBI Taxonomy" id="48465"/>
    <lineage>
        <taxon>Bacteria</taxon>
        <taxon>Pseudomonadati</taxon>
        <taxon>Verrucomicrobiota</taxon>
        <taxon>Verrucomicrobiia</taxon>
        <taxon>Verrucomicrobiales</taxon>
        <taxon>Verrucomicrobiaceae</taxon>
        <taxon>Prosthecobacter</taxon>
    </lineage>
</organism>
<evidence type="ECO:0000256" key="2">
    <source>
        <dbReference type="SAM" id="SignalP"/>
    </source>
</evidence>
<evidence type="ECO:0000256" key="1">
    <source>
        <dbReference type="ARBA" id="ARBA00022801"/>
    </source>
</evidence>
<keyword evidence="2" id="KW-0732">Signal</keyword>
<keyword evidence="1" id="KW-0378">Hydrolase</keyword>
<dbReference type="InterPro" id="IPR029058">
    <property type="entry name" value="AB_hydrolase_fold"/>
</dbReference>
<dbReference type="Proteomes" id="UP000534294">
    <property type="component" value="Unassembled WGS sequence"/>
</dbReference>
<evidence type="ECO:0000259" key="3">
    <source>
        <dbReference type="Pfam" id="PF20434"/>
    </source>
</evidence>
<dbReference type="Pfam" id="PF20434">
    <property type="entry name" value="BD-FAE"/>
    <property type="match status" value="1"/>
</dbReference>
<evidence type="ECO:0000313" key="5">
    <source>
        <dbReference type="Proteomes" id="UP000534294"/>
    </source>
</evidence>
<dbReference type="GO" id="GO:0016787">
    <property type="term" value="F:hydrolase activity"/>
    <property type="evidence" value="ECO:0007669"/>
    <property type="project" value="UniProtKB-KW"/>
</dbReference>
<proteinExistence type="predicted"/>
<dbReference type="InterPro" id="IPR050300">
    <property type="entry name" value="GDXG_lipolytic_enzyme"/>
</dbReference>
<dbReference type="PANTHER" id="PTHR48081">
    <property type="entry name" value="AB HYDROLASE SUPERFAMILY PROTEIN C4A8.06C"/>
    <property type="match status" value="1"/>
</dbReference>
<feature type="signal peptide" evidence="2">
    <location>
        <begin position="1"/>
        <end position="21"/>
    </location>
</feature>
<protein>
    <submittedName>
        <fullName evidence="4">Acetyl esterase/lipase</fullName>
    </submittedName>
</protein>
<feature type="chain" id="PRO_5030624018" evidence="2">
    <location>
        <begin position="22"/>
        <end position="401"/>
    </location>
</feature>
<dbReference type="Gene3D" id="3.40.50.1820">
    <property type="entry name" value="alpha/beta hydrolase"/>
    <property type="match status" value="1"/>
</dbReference>